<sequence>MSFDATSMVDLFQVVEDLTCLRSCCRRCLWARNEFPEHQLEREAMGSCSALGGDKEGSRCDRRNWKFDASLREEKCFGEEVVGRRDNEEVFCTKLFSSPPGLRSSESRHADIHTDNKARSGAPKPTRAHSSLWGSLPAKAWPIFMSHDQAFSGQCKAVHFESFARTDKKLVKGYTGQLFDQKTKTARLKRKLYWCLNVQHPGLDQKDRSIPHFSGYLLPLGRVVQVEDGFIAFAKKYKELLHRYSDFLRLKLPVTSHNLRDLLATSGSPDMCFYTFSYYMYPAPPPRIERAGWGELRDTEPPQRTIFCLI</sequence>
<dbReference type="EMBL" id="DS268114">
    <property type="protein sequence ID" value="KMM73563.1"/>
    <property type="molecule type" value="Genomic_DNA"/>
</dbReference>
<reference evidence="3" key="3">
    <citation type="journal article" date="2010" name="Genome Res.">
        <title>Population genomic sequencing of Coccidioides fungi reveals recent hybridization and transposon control.</title>
        <authorList>
            <person name="Neafsey D.E."/>
            <person name="Barker B.M."/>
            <person name="Sharpton T.J."/>
            <person name="Stajich J.E."/>
            <person name="Park D.J."/>
            <person name="Whiston E."/>
            <person name="Hung C.-Y."/>
            <person name="McMahan C."/>
            <person name="White J."/>
            <person name="Sykes S."/>
            <person name="Heiman D."/>
            <person name="Young S."/>
            <person name="Zeng Q."/>
            <person name="Abouelleil A."/>
            <person name="Aftuck L."/>
            <person name="Bessette D."/>
            <person name="Brown A."/>
            <person name="FitzGerald M."/>
            <person name="Lui A."/>
            <person name="Macdonald J.P."/>
            <person name="Priest M."/>
            <person name="Orbach M.J."/>
            <person name="Galgiani J.N."/>
            <person name="Kirkland T.N."/>
            <person name="Cole G.T."/>
            <person name="Birren B.W."/>
            <person name="Henn M.R."/>
            <person name="Taylor J.W."/>
            <person name="Rounsley S.D."/>
        </authorList>
    </citation>
    <scope>NUCLEOTIDE SEQUENCE [LARGE SCALE GENOMIC DNA]</scope>
    <source>
        <strain evidence="3">RMSCC 3488</strain>
    </source>
</reference>
<proteinExistence type="predicted"/>
<protein>
    <submittedName>
        <fullName evidence="2">Uncharacterized protein</fullName>
    </submittedName>
</protein>
<organism evidence="2 3">
    <name type="scientific">Coccidioides posadasii RMSCC 3488</name>
    <dbReference type="NCBI Taxonomy" id="454284"/>
    <lineage>
        <taxon>Eukaryota</taxon>
        <taxon>Fungi</taxon>
        <taxon>Dikarya</taxon>
        <taxon>Ascomycota</taxon>
        <taxon>Pezizomycotina</taxon>
        <taxon>Eurotiomycetes</taxon>
        <taxon>Eurotiomycetidae</taxon>
        <taxon>Onygenales</taxon>
        <taxon>Onygenaceae</taxon>
        <taxon>Coccidioides</taxon>
    </lineage>
</organism>
<dbReference type="VEuPathDB" id="FungiDB:CPAG_09850"/>
<feature type="compositionally biased region" description="Basic and acidic residues" evidence="1">
    <location>
        <begin position="105"/>
        <end position="118"/>
    </location>
</feature>
<feature type="region of interest" description="Disordered" evidence="1">
    <location>
        <begin position="99"/>
        <end position="129"/>
    </location>
</feature>
<evidence type="ECO:0000256" key="1">
    <source>
        <dbReference type="SAM" id="MobiDB-lite"/>
    </source>
</evidence>
<evidence type="ECO:0000313" key="3">
    <source>
        <dbReference type="Proteomes" id="UP000054567"/>
    </source>
</evidence>
<reference evidence="2 3" key="1">
    <citation type="submission" date="2007-06" db="EMBL/GenBank/DDBJ databases">
        <title>The Genome Sequence of Coccidioides posadasii RMSCC_3488.</title>
        <authorList>
            <consortium name="Coccidioides Genome Resources Consortium"/>
            <consortium name="The Broad Institute Genome Sequencing Platform"/>
            <person name="Henn M.R."/>
            <person name="Sykes S."/>
            <person name="Young S."/>
            <person name="Jaffe D."/>
            <person name="Berlin A."/>
            <person name="Alvarez P."/>
            <person name="Butler J."/>
            <person name="Gnerre S."/>
            <person name="Grabherr M."/>
            <person name="Mauceli E."/>
            <person name="Brockman W."/>
            <person name="Kodira C."/>
            <person name="Alvarado L."/>
            <person name="Zeng Q."/>
            <person name="Crawford M."/>
            <person name="Antoine C."/>
            <person name="Devon K."/>
            <person name="Galgiani J."/>
            <person name="Orsborn K."/>
            <person name="Lewis M.L."/>
            <person name="Nusbaum C."/>
            <person name="Galagan J."/>
            <person name="Birren B."/>
        </authorList>
    </citation>
    <scope>NUCLEOTIDE SEQUENCE [LARGE SCALE GENOMIC DNA]</scope>
    <source>
        <strain evidence="2 3">RMSCC 3488</strain>
    </source>
</reference>
<reference evidence="3" key="2">
    <citation type="journal article" date="2009" name="Genome Res.">
        <title>Comparative genomic analyses of the human fungal pathogens Coccidioides and their relatives.</title>
        <authorList>
            <person name="Sharpton T.J."/>
            <person name="Stajich J.E."/>
            <person name="Rounsley S.D."/>
            <person name="Gardner M.J."/>
            <person name="Wortman J.R."/>
            <person name="Jordar V.S."/>
            <person name="Maiti R."/>
            <person name="Kodira C.D."/>
            <person name="Neafsey D.E."/>
            <person name="Zeng Q."/>
            <person name="Hung C.-Y."/>
            <person name="McMahan C."/>
            <person name="Muszewska A."/>
            <person name="Grynberg M."/>
            <person name="Mandel M.A."/>
            <person name="Kellner E.M."/>
            <person name="Barker B.M."/>
            <person name="Galgiani J.N."/>
            <person name="Orbach M.J."/>
            <person name="Kirkland T.N."/>
            <person name="Cole G.T."/>
            <person name="Henn M.R."/>
            <person name="Birren B.W."/>
            <person name="Taylor J.W."/>
        </authorList>
    </citation>
    <scope>NUCLEOTIDE SEQUENCE [LARGE SCALE GENOMIC DNA]</scope>
    <source>
        <strain evidence="3">RMSCC 3488</strain>
    </source>
</reference>
<dbReference type="Proteomes" id="UP000054567">
    <property type="component" value="Unassembled WGS sequence"/>
</dbReference>
<gene>
    <name evidence="2" type="ORF">CPAG_09850</name>
</gene>
<evidence type="ECO:0000313" key="2">
    <source>
        <dbReference type="EMBL" id="KMM73563.1"/>
    </source>
</evidence>
<name>A0A0J6FT87_COCPO</name>
<accession>A0A0J6FT87</accession>
<dbReference type="AlphaFoldDB" id="A0A0J6FT87"/>